<sequence length="128" mass="14136">MAKNFLFVDSLGPQGGLEIHGPHSALMRSLVNHLWKTVPVFAVKTAGGNRVKFQNVGAGVDASALQSTMDFLTAQIPILWIDVRRRSWAAGGRKKEKERNFVQRTYQTKTVSITLEEIQVTCRGLAGL</sequence>
<name>A0ABP0MAI9_9DINO</name>
<reference evidence="1 2" key="1">
    <citation type="submission" date="2024-02" db="EMBL/GenBank/DDBJ databases">
        <authorList>
            <person name="Chen Y."/>
            <person name="Shah S."/>
            <person name="Dougan E. K."/>
            <person name="Thang M."/>
            <person name="Chan C."/>
        </authorList>
    </citation>
    <scope>NUCLEOTIDE SEQUENCE [LARGE SCALE GENOMIC DNA]</scope>
</reference>
<accession>A0ABP0MAI9</accession>
<gene>
    <name evidence="1" type="ORF">CCMP2556_LOCUS24979</name>
</gene>
<dbReference type="Proteomes" id="UP001642484">
    <property type="component" value="Unassembled WGS sequence"/>
</dbReference>
<organism evidence="1 2">
    <name type="scientific">Durusdinium trenchii</name>
    <dbReference type="NCBI Taxonomy" id="1381693"/>
    <lineage>
        <taxon>Eukaryota</taxon>
        <taxon>Sar</taxon>
        <taxon>Alveolata</taxon>
        <taxon>Dinophyceae</taxon>
        <taxon>Suessiales</taxon>
        <taxon>Symbiodiniaceae</taxon>
        <taxon>Durusdinium</taxon>
    </lineage>
</organism>
<dbReference type="EMBL" id="CAXAMN010016569">
    <property type="protein sequence ID" value="CAK9048511.1"/>
    <property type="molecule type" value="Genomic_DNA"/>
</dbReference>
<keyword evidence="2" id="KW-1185">Reference proteome</keyword>
<proteinExistence type="predicted"/>
<comment type="caution">
    <text evidence="1">The sequence shown here is derived from an EMBL/GenBank/DDBJ whole genome shotgun (WGS) entry which is preliminary data.</text>
</comment>
<protein>
    <submittedName>
        <fullName evidence="1">Uncharacterized protein</fullName>
    </submittedName>
</protein>
<evidence type="ECO:0000313" key="2">
    <source>
        <dbReference type="Proteomes" id="UP001642484"/>
    </source>
</evidence>
<evidence type="ECO:0000313" key="1">
    <source>
        <dbReference type="EMBL" id="CAK9048511.1"/>
    </source>
</evidence>